<dbReference type="InterPro" id="IPR000905">
    <property type="entry name" value="Gcp-like_dom"/>
</dbReference>
<dbReference type="STRING" id="252246.SAMN05421799_11163"/>
<evidence type="ECO:0000313" key="3">
    <source>
        <dbReference type="Proteomes" id="UP000186156"/>
    </source>
</evidence>
<proteinExistence type="predicted"/>
<sequence>MSVIAMDTATDVLALAVADEGGRLMSSLVEFLPRAHSRLLQPSLGHLLAGARMNIHDVKLCVTGVGPGSYTGVRIAVAAAKAIGHACAIPIVAVPTVDGMAMALACAEGQHFGAFMALIDARRDRAFGCWYRLEDGRLWAQCEPTVQALADWFAIAEREGASIVASGRRVSDAAEGERARVRPWNEIAPMMPMALVRLGLSGSYERFEGERVHQLAPLYVLPTEAEMKLGAKGEGGE</sequence>
<dbReference type="GO" id="GO:0002949">
    <property type="term" value="P:tRNA threonylcarbamoyladenosine modification"/>
    <property type="evidence" value="ECO:0007669"/>
    <property type="project" value="InterPro"/>
</dbReference>
<evidence type="ECO:0000313" key="2">
    <source>
        <dbReference type="EMBL" id="SIT05628.1"/>
    </source>
</evidence>
<accession>A0A1N7P4Z5</accession>
<dbReference type="RefSeq" id="WP_076348500.1">
    <property type="nucleotide sequence ID" value="NZ_FTOO01000011.1"/>
</dbReference>
<dbReference type="Proteomes" id="UP000186156">
    <property type="component" value="Unassembled WGS sequence"/>
</dbReference>
<dbReference type="NCBIfam" id="TIGR03725">
    <property type="entry name" value="T6A_YeaZ"/>
    <property type="match status" value="1"/>
</dbReference>
<name>A0A1N7P4Z5_9BACL</name>
<organism evidence="2 3">
    <name type="scientific">Alicyclobacillus vulcanalis</name>
    <dbReference type="NCBI Taxonomy" id="252246"/>
    <lineage>
        <taxon>Bacteria</taxon>
        <taxon>Bacillati</taxon>
        <taxon>Bacillota</taxon>
        <taxon>Bacilli</taxon>
        <taxon>Bacillales</taxon>
        <taxon>Alicyclobacillaceae</taxon>
        <taxon>Alicyclobacillus</taxon>
    </lineage>
</organism>
<gene>
    <name evidence="2" type="ORF">SAMN05421799_11163</name>
</gene>
<dbReference type="AlphaFoldDB" id="A0A1N7P4Z5"/>
<feature type="domain" description="Gcp-like" evidence="1">
    <location>
        <begin position="34"/>
        <end position="162"/>
    </location>
</feature>
<dbReference type="Pfam" id="PF00814">
    <property type="entry name" value="TsaD"/>
    <property type="match status" value="1"/>
</dbReference>
<protein>
    <submittedName>
        <fullName evidence="2">tRNA threonylcarbamoyl adenosine modification protein YeaZ</fullName>
    </submittedName>
</protein>
<dbReference type="EMBL" id="FTOO01000011">
    <property type="protein sequence ID" value="SIT05628.1"/>
    <property type="molecule type" value="Genomic_DNA"/>
</dbReference>
<dbReference type="InterPro" id="IPR043129">
    <property type="entry name" value="ATPase_NBD"/>
</dbReference>
<reference evidence="3" key="1">
    <citation type="submission" date="2017-01" db="EMBL/GenBank/DDBJ databases">
        <authorList>
            <person name="Varghese N."/>
            <person name="Submissions S."/>
        </authorList>
    </citation>
    <scope>NUCLEOTIDE SEQUENCE [LARGE SCALE GENOMIC DNA]</scope>
    <source>
        <strain evidence="3">DSM 16176</strain>
    </source>
</reference>
<dbReference type="Gene3D" id="3.30.420.40">
    <property type="match status" value="2"/>
</dbReference>
<evidence type="ECO:0000259" key="1">
    <source>
        <dbReference type="Pfam" id="PF00814"/>
    </source>
</evidence>
<dbReference type="InterPro" id="IPR022496">
    <property type="entry name" value="T6A_TsaB"/>
</dbReference>
<keyword evidence="3" id="KW-1185">Reference proteome</keyword>
<dbReference type="OrthoDB" id="9784166at2"/>
<dbReference type="SUPFAM" id="SSF53067">
    <property type="entry name" value="Actin-like ATPase domain"/>
    <property type="match status" value="2"/>
</dbReference>